<comment type="caution">
    <text evidence="2">The sequence shown here is derived from an EMBL/GenBank/DDBJ whole genome shotgun (WGS) entry which is preliminary data.</text>
</comment>
<dbReference type="PATRIC" id="fig|1719120.3.peg.4160"/>
<dbReference type="InterPro" id="IPR036061">
    <property type="entry name" value="CheW-like_dom_sf"/>
</dbReference>
<sequence>MAQIQPQDAKAKSGDELQLVVFNIGTEEFGVEIMNVQEIIRMTNITKIPQASGYVKGIINLRGKIIVVINLNVIMGMESKENNENTRIIVADIGETVMGFIVDSVSEVIRLPESSVEPAPAVIANKIGTEYVRGVGKMEDRLLILLDLDKILSANELHNVNAIAAEVAAATT</sequence>
<name>A0A0P8C4S4_9EURY</name>
<proteinExistence type="predicted"/>
<dbReference type="PANTHER" id="PTHR22617:SF23">
    <property type="entry name" value="CHEMOTAXIS PROTEIN CHEW"/>
    <property type="match status" value="1"/>
</dbReference>
<dbReference type="PANTHER" id="PTHR22617">
    <property type="entry name" value="CHEMOTAXIS SENSOR HISTIDINE KINASE-RELATED"/>
    <property type="match status" value="1"/>
</dbReference>
<evidence type="ECO:0000313" key="2">
    <source>
        <dbReference type="EMBL" id="KPQ41622.1"/>
    </source>
</evidence>
<dbReference type="InterPro" id="IPR002545">
    <property type="entry name" value="CheW-lke_dom"/>
</dbReference>
<dbReference type="CDD" id="cd00732">
    <property type="entry name" value="CheW"/>
    <property type="match status" value="1"/>
</dbReference>
<dbReference type="EMBL" id="LKCM01000330">
    <property type="protein sequence ID" value="KPQ41622.1"/>
    <property type="molecule type" value="Genomic_DNA"/>
</dbReference>
<dbReference type="GO" id="GO:0007165">
    <property type="term" value="P:signal transduction"/>
    <property type="evidence" value="ECO:0007669"/>
    <property type="project" value="InterPro"/>
</dbReference>
<dbReference type="Proteomes" id="UP000050360">
    <property type="component" value="Unassembled WGS sequence"/>
</dbReference>
<evidence type="ECO:0000259" key="1">
    <source>
        <dbReference type="PROSITE" id="PS50851"/>
    </source>
</evidence>
<organism evidence="2 3">
    <name type="scientific">Candidatus Methanoperedens nitratireducens</name>
    <dbReference type="NCBI Taxonomy" id="1392998"/>
    <lineage>
        <taxon>Archaea</taxon>
        <taxon>Methanobacteriati</taxon>
        <taxon>Methanobacteriota</taxon>
        <taxon>Stenosarchaea group</taxon>
        <taxon>Methanomicrobia</taxon>
        <taxon>Methanosarcinales</taxon>
        <taxon>ANME-2 cluster</taxon>
        <taxon>Candidatus Methanoperedentaceae</taxon>
        <taxon>Candidatus Methanoperedens</taxon>
    </lineage>
</organism>
<gene>
    <name evidence="2" type="primary">cheW2_4</name>
    <name evidence="2" type="ORF">MPEBLZ_03824</name>
</gene>
<dbReference type="AlphaFoldDB" id="A0A0P8C4S4"/>
<dbReference type="Gene3D" id="2.30.30.40">
    <property type="entry name" value="SH3 Domains"/>
    <property type="match status" value="1"/>
</dbReference>
<reference evidence="2 3" key="1">
    <citation type="submission" date="2015-09" db="EMBL/GenBank/DDBJ databases">
        <title>A metagenomics-based metabolic model of nitrate-dependent anaerobic oxidation of methane by Methanoperedens-like archaea.</title>
        <authorList>
            <person name="Arshad A."/>
            <person name="Speth D.R."/>
            <person name="De Graaf R.M."/>
            <person name="Op Den Camp H.J."/>
            <person name="Jetten M.S."/>
            <person name="Welte C.U."/>
        </authorList>
    </citation>
    <scope>NUCLEOTIDE SEQUENCE [LARGE SCALE GENOMIC DNA]</scope>
</reference>
<dbReference type="GO" id="GO:0005829">
    <property type="term" value="C:cytosol"/>
    <property type="evidence" value="ECO:0007669"/>
    <property type="project" value="TreeGrafter"/>
</dbReference>
<evidence type="ECO:0000313" key="3">
    <source>
        <dbReference type="Proteomes" id="UP000050360"/>
    </source>
</evidence>
<protein>
    <submittedName>
        <fullName evidence="2">Chemotaxis signal transduction coupling protein</fullName>
    </submittedName>
</protein>
<dbReference type="SUPFAM" id="SSF50341">
    <property type="entry name" value="CheW-like"/>
    <property type="match status" value="1"/>
</dbReference>
<accession>A0A0P8C4S4</accession>
<dbReference type="InterPro" id="IPR039315">
    <property type="entry name" value="CheW"/>
</dbReference>
<dbReference type="Gene3D" id="2.40.50.180">
    <property type="entry name" value="CheA-289, Domain 4"/>
    <property type="match status" value="1"/>
</dbReference>
<feature type="domain" description="CheW-like" evidence="1">
    <location>
        <begin position="16"/>
        <end position="157"/>
    </location>
</feature>
<dbReference type="GO" id="GO:0006935">
    <property type="term" value="P:chemotaxis"/>
    <property type="evidence" value="ECO:0007669"/>
    <property type="project" value="InterPro"/>
</dbReference>
<dbReference type="Pfam" id="PF01584">
    <property type="entry name" value="CheW"/>
    <property type="match status" value="1"/>
</dbReference>
<dbReference type="PROSITE" id="PS50851">
    <property type="entry name" value="CHEW"/>
    <property type="match status" value="1"/>
</dbReference>
<dbReference type="SMART" id="SM00260">
    <property type="entry name" value="CheW"/>
    <property type="match status" value="1"/>
</dbReference>